<feature type="transmembrane region" description="Helical" evidence="1">
    <location>
        <begin position="12"/>
        <end position="31"/>
    </location>
</feature>
<keyword evidence="1" id="KW-1133">Transmembrane helix</keyword>
<evidence type="ECO:0000313" key="2">
    <source>
        <dbReference type="EMBL" id="MDT9610453.1"/>
    </source>
</evidence>
<evidence type="ECO:0000313" key="3">
    <source>
        <dbReference type="Proteomes" id="UP001253287"/>
    </source>
</evidence>
<keyword evidence="1" id="KW-0472">Membrane</keyword>
<organism evidence="2 3">
    <name type="scientific">Lactobacillus crispatus</name>
    <dbReference type="NCBI Taxonomy" id="47770"/>
    <lineage>
        <taxon>Bacteria</taxon>
        <taxon>Bacillati</taxon>
        <taxon>Bacillota</taxon>
        <taxon>Bacilli</taxon>
        <taxon>Lactobacillales</taxon>
        <taxon>Lactobacillaceae</taxon>
        <taxon>Lactobacillus</taxon>
    </lineage>
</organism>
<reference evidence="2" key="1">
    <citation type="submission" date="2023-08" db="EMBL/GenBank/DDBJ databases">
        <title>Lactobacillus from the Female Urinary Tract.</title>
        <authorList>
            <person name="Stegman N."/>
            <person name="Jackson B."/>
            <person name="Steiling M."/>
            <person name="Sedano C."/>
            <person name="Wolfe A."/>
            <person name="Putonti C."/>
        </authorList>
    </citation>
    <scope>NUCLEOTIDE SEQUENCE</scope>
    <source>
        <strain evidence="2">UMB5661</strain>
    </source>
</reference>
<proteinExistence type="predicted"/>
<dbReference type="Proteomes" id="UP001253287">
    <property type="component" value="Unassembled WGS sequence"/>
</dbReference>
<evidence type="ECO:0000256" key="1">
    <source>
        <dbReference type="SAM" id="Phobius"/>
    </source>
</evidence>
<sequence>MSKKIKKILSWGVVAIIFMIAVIFCIATARWNHDVQNSSYGKAINNPDKLLIVYRPNCRRCHRTLPRLFLEHCIDSRGEYLLNANKLSKEQLDKLDCRITPAFRYQNVSYNTDNYNELSKVWARSH</sequence>
<dbReference type="AlphaFoldDB" id="A0AAW8WRF9"/>
<keyword evidence="1" id="KW-0812">Transmembrane</keyword>
<accession>A0AAW8WRF9</accession>
<protein>
    <submittedName>
        <fullName evidence="2">Uncharacterized protein</fullName>
    </submittedName>
</protein>
<dbReference type="EMBL" id="JAVTXN010000074">
    <property type="protein sequence ID" value="MDT9610453.1"/>
    <property type="molecule type" value="Genomic_DNA"/>
</dbReference>
<dbReference type="RefSeq" id="WP_224061637.1">
    <property type="nucleotide sequence ID" value="NZ_CP083391.1"/>
</dbReference>
<name>A0AAW8WRF9_9LACO</name>
<comment type="caution">
    <text evidence="2">The sequence shown here is derived from an EMBL/GenBank/DDBJ whole genome shotgun (WGS) entry which is preliminary data.</text>
</comment>
<gene>
    <name evidence="2" type="ORF">RON39_10100</name>
</gene>